<feature type="compositionally biased region" description="Low complexity" evidence="1">
    <location>
        <begin position="1"/>
        <end position="16"/>
    </location>
</feature>
<name>A0ABD6DE92_9EURY</name>
<reference evidence="3 4" key="1">
    <citation type="journal article" date="2019" name="Int. J. Syst. Evol. Microbiol.">
        <title>The Global Catalogue of Microorganisms (GCM) 10K type strain sequencing project: providing services to taxonomists for standard genome sequencing and annotation.</title>
        <authorList>
            <consortium name="The Broad Institute Genomics Platform"/>
            <consortium name="The Broad Institute Genome Sequencing Center for Infectious Disease"/>
            <person name="Wu L."/>
            <person name="Ma J."/>
        </authorList>
    </citation>
    <scope>NUCLEOTIDE SEQUENCE [LARGE SCALE GENOMIC DNA]</scope>
    <source>
        <strain evidence="3 4">CGMCC 1.10593</strain>
    </source>
</reference>
<sequence>MAADTTEEAAQTADTTGSDDPTRTVDARTINGEPFSDIMAALTDLPEDGTVLLINSFEPKPLYSVLKRKGFEYETTQATDDEWRVLISKA</sequence>
<proteinExistence type="predicted"/>
<comment type="caution">
    <text evidence="3">The sequence shown here is derived from an EMBL/GenBank/DDBJ whole genome shotgun (WGS) entry which is preliminary data.</text>
</comment>
<gene>
    <name evidence="3" type="ORF">ACFSBW_15025</name>
</gene>
<dbReference type="EMBL" id="JBHUDM010000004">
    <property type="protein sequence ID" value="MFD1643186.1"/>
    <property type="molecule type" value="Genomic_DNA"/>
</dbReference>
<evidence type="ECO:0000313" key="4">
    <source>
        <dbReference type="Proteomes" id="UP001597052"/>
    </source>
</evidence>
<dbReference type="AlphaFoldDB" id="A0ABD6DE92"/>
<dbReference type="RefSeq" id="WP_256396292.1">
    <property type="nucleotide sequence ID" value="NZ_JANHDJ010000004.1"/>
</dbReference>
<evidence type="ECO:0000313" key="3">
    <source>
        <dbReference type="EMBL" id="MFD1643186.1"/>
    </source>
</evidence>
<dbReference type="Pfam" id="PF10006">
    <property type="entry name" value="DUF2249"/>
    <property type="match status" value="1"/>
</dbReference>
<dbReference type="Proteomes" id="UP001597052">
    <property type="component" value="Unassembled WGS sequence"/>
</dbReference>
<accession>A0ABD6DE92</accession>
<feature type="domain" description="DUF2249" evidence="2">
    <location>
        <begin position="24"/>
        <end position="89"/>
    </location>
</feature>
<dbReference type="InterPro" id="IPR018720">
    <property type="entry name" value="DUF2249"/>
</dbReference>
<evidence type="ECO:0000259" key="2">
    <source>
        <dbReference type="Pfam" id="PF10006"/>
    </source>
</evidence>
<organism evidence="3 4">
    <name type="scientific">Halohasta litorea</name>
    <dbReference type="NCBI Taxonomy" id="869891"/>
    <lineage>
        <taxon>Archaea</taxon>
        <taxon>Methanobacteriati</taxon>
        <taxon>Methanobacteriota</taxon>
        <taxon>Stenosarchaea group</taxon>
        <taxon>Halobacteria</taxon>
        <taxon>Halobacteriales</taxon>
        <taxon>Haloferacaceae</taxon>
        <taxon>Halohasta</taxon>
    </lineage>
</organism>
<keyword evidence="4" id="KW-1185">Reference proteome</keyword>
<protein>
    <submittedName>
        <fullName evidence="3">DUF2249 domain-containing protein</fullName>
    </submittedName>
</protein>
<evidence type="ECO:0000256" key="1">
    <source>
        <dbReference type="SAM" id="MobiDB-lite"/>
    </source>
</evidence>
<feature type="region of interest" description="Disordered" evidence="1">
    <location>
        <begin position="1"/>
        <end position="27"/>
    </location>
</feature>